<dbReference type="GO" id="GO:0003691">
    <property type="term" value="F:double-stranded telomeric DNA binding"/>
    <property type="evidence" value="ECO:0007669"/>
    <property type="project" value="UniProtKB-UniRule"/>
</dbReference>
<organism evidence="14 15">
    <name type="scientific">Catharus ustulatus</name>
    <name type="common">Russet-backed thrush</name>
    <name type="synonym">Hylocichla ustulatus</name>
    <dbReference type="NCBI Taxonomy" id="91951"/>
    <lineage>
        <taxon>Eukaryota</taxon>
        <taxon>Metazoa</taxon>
        <taxon>Chordata</taxon>
        <taxon>Craniata</taxon>
        <taxon>Vertebrata</taxon>
        <taxon>Euteleostomi</taxon>
        <taxon>Archelosauria</taxon>
        <taxon>Archosauria</taxon>
        <taxon>Dinosauria</taxon>
        <taxon>Saurischia</taxon>
        <taxon>Theropoda</taxon>
        <taxon>Coelurosauria</taxon>
        <taxon>Aves</taxon>
        <taxon>Neognathae</taxon>
        <taxon>Neoaves</taxon>
        <taxon>Telluraves</taxon>
        <taxon>Australaves</taxon>
        <taxon>Passeriformes</taxon>
        <taxon>Turdidae</taxon>
        <taxon>Catharus</taxon>
    </lineage>
</organism>
<keyword evidence="4" id="KW-0597">Phosphoprotein</keyword>
<gene>
    <name evidence="14" type="primary">TERF1</name>
</gene>
<reference evidence="14" key="3">
    <citation type="submission" date="2025-09" db="UniProtKB">
        <authorList>
            <consortium name="Ensembl"/>
        </authorList>
    </citation>
    <scope>IDENTIFICATION</scope>
</reference>
<evidence type="ECO:0000313" key="15">
    <source>
        <dbReference type="Proteomes" id="UP000694563"/>
    </source>
</evidence>
<dbReference type="GO" id="GO:1905839">
    <property type="term" value="P:negative regulation of telomeric D-loop disassembly"/>
    <property type="evidence" value="ECO:0007669"/>
    <property type="project" value="TreeGrafter"/>
</dbReference>
<dbReference type="Gene3D" id="1.10.10.60">
    <property type="entry name" value="Homeodomain-like"/>
    <property type="match status" value="1"/>
</dbReference>
<comment type="subunit">
    <text evidence="10">Homodimer.</text>
</comment>
<keyword evidence="3" id="KW-1017">Isopeptide bond</keyword>
<keyword evidence="5" id="KW-0832">Ubl conjugation</keyword>
<evidence type="ECO:0000256" key="1">
    <source>
        <dbReference type="ARBA" id="ARBA00004574"/>
    </source>
</evidence>
<dbReference type="PANTHER" id="PTHR46734:SF1">
    <property type="entry name" value="TELOMERIC REPEAT-BINDING FACTOR 1"/>
    <property type="match status" value="1"/>
</dbReference>
<evidence type="ECO:0000256" key="5">
    <source>
        <dbReference type="ARBA" id="ARBA00022843"/>
    </source>
</evidence>
<dbReference type="InterPro" id="IPR001005">
    <property type="entry name" value="SANT/Myb"/>
</dbReference>
<keyword evidence="7 10" id="KW-0238">DNA-binding</keyword>
<dbReference type="Pfam" id="PF08558">
    <property type="entry name" value="TRF"/>
    <property type="match status" value="1"/>
</dbReference>
<dbReference type="GO" id="GO:0071532">
    <property type="term" value="F:ankyrin repeat binding"/>
    <property type="evidence" value="ECO:0007669"/>
    <property type="project" value="TreeGrafter"/>
</dbReference>
<keyword evidence="8 10" id="KW-0539">Nucleus</keyword>
<dbReference type="FunFam" id="1.25.40.210:FF:000001">
    <property type="entry name" value="Telomeric repeat-binding factor"/>
    <property type="match status" value="1"/>
</dbReference>
<dbReference type="InterPro" id="IPR017357">
    <property type="entry name" value="TERF1/2"/>
</dbReference>
<evidence type="ECO:0000256" key="7">
    <source>
        <dbReference type="ARBA" id="ARBA00023125"/>
    </source>
</evidence>
<evidence type="ECO:0000256" key="6">
    <source>
        <dbReference type="ARBA" id="ARBA00022895"/>
    </source>
</evidence>
<evidence type="ECO:0000256" key="9">
    <source>
        <dbReference type="ARBA" id="ARBA00023306"/>
    </source>
</evidence>
<keyword evidence="6 10" id="KW-0779">Telomere</keyword>
<dbReference type="GO" id="GO:0000783">
    <property type="term" value="C:nuclear telomere cap complex"/>
    <property type="evidence" value="ECO:0007669"/>
    <property type="project" value="TreeGrafter"/>
</dbReference>
<accession>A0A8C3XZ67</accession>
<protein>
    <recommendedName>
        <fullName evidence="10">Telomeric repeat-binding factor</fullName>
    </recommendedName>
</protein>
<evidence type="ECO:0000256" key="10">
    <source>
        <dbReference type="PIRNR" id="PIRNR038016"/>
    </source>
</evidence>
<evidence type="ECO:0000256" key="3">
    <source>
        <dbReference type="ARBA" id="ARBA00022499"/>
    </source>
</evidence>
<comment type="subcellular location">
    <subcellularLocation>
        <location evidence="1">Chromosome</location>
        <location evidence="1">Telomere</location>
    </subcellularLocation>
    <subcellularLocation>
        <location evidence="10">Nucleus</location>
    </subcellularLocation>
</comment>
<dbReference type="InterPro" id="IPR009057">
    <property type="entry name" value="Homeodomain-like_sf"/>
</dbReference>
<feature type="region of interest" description="Disordered" evidence="11">
    <location>
        <begin position="271"/>
        <end position="292"/>
    </location>
</feature>
<dbReference type="InterPro" id="IPR052450">
    <property type="entry name" value="TRBD-Containing_Protein"/>
</dbReference>
<dbReference type="GO" id="GO:0008017">
    <property type="term" value="F:microtubule binding"/>
    <property type="evidence" value="ECO:0007669"/>
    <property type="project" value="TreeGrafter"/>
</dbReference>
<reference evidence="14" key="1">
    <citation type="submission" date="2020-10" db="EMBL/GenBank/DDBJ databases">
        <title>Catharus ustulatus (Swainson's thrush) genome, bCatUst1, primary haplotype v2.</title>
        <authorList>
            <person name="Delmore K."/>
            <person name="Vafadar M."/>
            <person name="Formenti G."/>
            <person name="Chow W."/>
            <person name="Pelan S."/>
            <person name="Howe K."/>
            <person name="Rhie A."/>
            <person name="Mountcastle J."/>
            <person name="Haase B."/>
            <person name="Fedrigo O."/>
            <person name="Jarvis E.D."/>
        </authorList>
    </citation>
    <scope>NUCLEOTIDE SEQUENCE [LARGE SCALE GENOMIC DNA]</scope>
</reference>
<dbReference type="Proteomes" id="UP000694563">
    <property type="component" value="Chromosome 1"/>
</dbReference>
<dbReference type="CDD" id="cd11660">
    <property type="entry name" value="SANT_TRF"/>
    <property type="match status" value="1"/>
</dbReference>
<evidence type="ECO:0000256" key="11">
    <source>
        <dbReference type="SAM" id="MobiDB-lite"/>
    </source>
</evidence>
<dbReference type="InterPro" id="IPR017930">
    <property type="entry name" value="Myb_dom"/>
</dbReference>
<keyword evidence="2" id="KW-0158">Chromosome</keyword>
<keyword evidence="15" id="KW-1185">Reference proteome</keyword>
<dbReference type="PIRSF" id="PIRSF038016">
    <property type="entry name" value="Telomere_bd-1_Pin2"/>
    <property type="match status" value="1"/>
</dbReference>
<evidence type="ECO:0000256" key="8">
    <source>
        <dbReference type="ARBA" id="ARBA00023242"/>
    </source>
</evidence>
<evidence type="ECO:0000313" key="14">
    <source>
        <dbReference type="Ensembl" id="ENSCUSP00005005441.1"/>
    </source>
</evidence>
<dbReference type="GO" id="GO:0003720">
    <property type="term" value="F:telomerase activity"/>
    <property type="evidence" value="ECO:0007669"/>
    <property type="project" value="TreeGrafter"/>
</dbReference>
<dbReference type="GO" id="GO:0098505">
    <property type="term" value="F:G-rich strand telomeric DNA binding"/>
    <property type="evidence" value="ECO:0007669"/>
    <property type="project" value="TreeGrafter"/>
</dbReference>
<dbReference type="InterPro" id="IPR013867">
    <property type="entry name" value="Telomere_rpt-bd_fac_dimer_dom"/>
</dbReference>
<evidence type="ECO:0000256" key="4">
    <source>
        <dbReference type="ARBA" id="ARBA00022553"/>
    </source>
</evidence>
<evidence type="ECO:0000256" key="2">
    <source>
        <dbReference type="ARBA" id="ARBA00022454"/>
    </source>
</evidence>
<dbReference type="SUPFAM" id="SSF63600">
    <property type="entry name" value="Telomeric repeat binding factor (TRF) dimerisation domain"/>
    <property type="match status" value="1"/>
</dbReference>
<dbReference type="InterPro" id="IPR036507">
    <property type="entry name" value="Telomere_rpt-bd_fac_dimer_sf"/>
</dbReference>
<feature type="domain" description="Myb-like" evidence="12">
    <location>
        <begin position="313"/>
        <end position="364"/>
    </location>
</feature>
<dbReference type="Ensembl" id="ENSCUST00005005656.1">
    <property type="protein sequence ID" value="ENSCUSP00005005441.1"/>
    <property type="gene ID" value="ENSCUSG00005003458.1"/>
</dbReference>
<reference evidence="14" key="2">
    <citation type="submission" date="2025-08" db="UniProtKB">
        <authorList>
            <consortium name="Ensembl"/>
        </authorList>
    </citation>
    <scope>IDENTIFICATION</scope>
</reference>
<sequence>MAMAAAGALSGADGGSSSSVSSSVSSAPPLVVEAVAAEWMLEFACSCLCRHFAEQSGPEFWRWRDVAQALIDGLSQIPPHQKKTVYLCQLLIRIAQGKNLGLRFENDQRISPLESALSFWTLLEREEIKLAKLHEDIHLLIQIQIVAVYMENRYFKEAAEVLERLFTDSESDKPLRVKLATVIKNKDPYVPLLQSFSYSNLISKVKSYTELFMKENESNFLIQGAIKHVASKGLGAVTLQIRPLEVNENDKSDLKTKKRLLKEEQYITSQSSGDILKPTARRSSGEKPGKNRVLQSLNNMHNVGRNEVSLICSRRRQRWTHEEDLELKLGIKDFGVGNWSKILAHGNFNNRTSVMLKDRWRTLNKMKQR</sequence>
<dbReference type="AlphaFoldDB" id="A0A8C3XZ67"/>
<name>A0A8C3XZ67_CATUS</name>
<evidence type="ECO:0000259" key="12">
    <source>
        <dbReference type="PROSITE" id="PS50090"/>
    </source>
</evidence>
<dbReference type="Gene3D" id="1.25.40.210">
    <property type="entry name" value="Telomere repeat-binding factor, dimerisation domain"/>
    <property type="match status" value="1"/>
</dbReference>
<feature type="domain" description="HTH myb-type" evidence="13">
    <location>
        <begin position="313"/>
        <end position="368"/>
    </location>
</feature>
<dbReference type="PROSITE" id="PS51294">
    <property type="entry name" value="HTH_MYB"/>
    <property type="match status" value="1"/>
</dbReference>
<dbReference type="SMART" id="SM00717">
    <property type="entry name" value="SANT"/>
    <property type="match status" value="1"/>
</dbReference>
<comment type="function">
    <text evidence="10">Binds the telomeric double-stranded 5'-TTAGGG-3' repeat.</text>
</comment>
<dbReference type="GO" id="GO:0007004">
    <property type="term" value="P:telomere maintenance via telomerase"/>
    <property type="evidence" value="ECO:0007669"/>
    <property type="project" value="TreeGrafter"/>
</dbReference>
<dbReference type="Pfam" id="PF00249">
    <property type="entry name" value="Myb_DNA-binding"/>
    <property type="match status" value="1"/>
</dbReference>
<dbReference type="PROSITE" id="PS50090">
    <property type="entry name" value="MYB_LIKE"/>
    <property type="match status" value="1"/>
</dbReference>
<evidence type="ECO:0000259" key="13">
    <source>
        <dbReference type="PROSITE" id="PS51294"/>
    </source>
</evidence>
<proteinExistence type="predicted"/>
<dbReference type="PANTHER" id="PTHR46734">
    <property type="entry name" value="TELOMERIC REPEAT-BINDING FACTOR 1 TERF1"/>
    <property type="match status" value="1"/>
</dbReference>
<dbReference type="GO" id="GO:0008301">
    <property type="term" value="F:DNA binding, bending"/>
    <property type="evidence" value="ECO:0007669"/>
    <property type="project" value="TreeGrafter"/>
</dbReference>
<dbReference type="GO" id="GO:0005654">
    <property type="term" value="C:nucleoplasm"/>
    <property type="evidence" value="ECO:0007669"/>
    <property type="project" value="UniProtKB-ARBA"/>
</dbReference>
<dbReference type="GO" id="GO:0042803">
    <property type="term" value="F:protein homodimerization activity"/>
    <property type="evidence" value="ECO:0007669"/>
    <property type="project" value="UniProtKB-UniRule"/>
</dbReference>
<dbReference type="SUPFAM" id="SSF46689">
    <property type="entry name" value="Homeodomain-like"/>
    <property type="match status" value="1"/>
</dbReference>
<keyword evidence="9 10" id="KW-0131">Cell cycle</keyword>
<dbReference type="GO" id="GO:0008156">
    <property type="term" value="P:negative regulation of DNA replication"/>
    <property type="evidence" value="ECO:0007669"/>
    <property type="project" value="TreeGrafter"/>
</dbReference>